<evidence type="ECO:0000256" key="1">
    <source>
        <dbReference type="SAM" id="Coils"/>
    </source>
</evidence>
<proteinExistence type="predicted"/>
<feature type="coiled-coil region" evidence="1">
    <location>
        <begin position="106"/>
        <end position="219"/>
    </location>
</feature>
<evidence type="ECO:0000313" key="2">
    <source>
        <dbReference type="EMBL" id="KAK6177977.1"/>
    </source>
</evidence>
<reference evidence="2 3" key="1">
    <citation type="submission" date="2024-01" db="EMBL/GenBank/DDBJ databases">
        <title>The genome of the rayed Mediterranean limpet Patella caerulea (Linnaeus, 1758).</title>
        <authorList>
            <person name="Anh-Thu Weber A."/>
            <person name="Halstead-Nussloch G."/>
        </authorList>
    </citation>
    <scope>NUCLEOTIDE SEQUENCE [LARGE SCALE GENOMIC DNA]</scope>
    <source>
        <strain evidence="2">AATW-2023a</strain>
        <tissue evidence="2">Whole specimen</tissue>
    </source>
</reference>
<comment type="caution">
    <text evidence="2">The sequence shown here is derived from an EMBL/GenBank/DDBJ whole genome shotgun (WGS) entry which is preliminary data.</text>
</comment>
<keyword evidence="3" id="KW-1185">Reference proteome</keyword>
<accession>A0AAN8JIG6</accession>
<protein>
    <submittedName>
        <fullName evidence="2">Uncharacterized protein</fullName>
    </submittedName>
</protein>
<keyword evidence="1" id="KW-0175">Coiled coil</keyword>
<feature type="coiled-coil region" evidence="1">
    <location>
        <begin position="9"/>
        <end position="43"/>
    </location>
</feature>
<organism evidence="2 3">
    <name type="scientific">Patella caerulea</name>
    <name type="common">Rayed Mediterranean limpet</name>
    <dbReference type="NCBI Taxonomy" id="87958"/>
    <lineage>
        <taxon>Eukaryota</taxon>
        <taxon>Metazoa</taxon>
        <taxon>Spiralia</taxon>
        <taxon>Lophotrochozoa</taxon>
        <taxon>Mollusca</taxon>
        <taxon>Gastropoda</taxon>
        <taxon>Patellogastropoda</taxon>
        <taxon>Patelloidea</taxon>
        <taxon>Patellidae</taxon>
        <taxon>Patella</taxon>
    </lineage>
</organism>
<evidence type="ECO:0000313" key="3">
    <source>
        <dbReference type="Proteomes" id="UP001347796"/>
    </source>
</evidence>
<dbReference type="AlphaFoldDB" id="A0AAN8JIG6"/>
<dbReference type="Proteomes" id="UP001347796">
    <property type="component" value="Unassembled WGS sequence"/>
</dbReference>
<sequence length="241" mass="28073">MSFPDIHCCSMLTAENLELKKKYNRLKQQKEKIQNQLDVILEQQRVENLLKNFVTTRNVYVQTEPPGWLKSTAQRQQPIKTPVSSERVYQESEQMTKVLSMQNQLMKRYEKEVKQNMEHLETITNLNGKIAQLESKVQKGEEELFSMKRELFKVKGPAGNGASLKDVTREKIKLKKENKKLRTELDGLDKGFFDEVEDIKYALQQSAKLNQEYDKLLRKMCKKYGVPFPKLEKILDVAAGS</sequence>
<gene>
    <name evidence="2" type="ORF">SNE40_012829</name>
</gene>
<dbReference type="EMBL" id="JAZGQO010000009">
    <property type="protein sequence ID" value="KAK6177977.1"/>
    <property type="molecule type" value="Genomic_DNA"/>
</dbReference>
<name>A0AAN8JIG6_PATCE</name>